<organism evidence="2 3">
    <name type="scientific">Streptomyces katrae</name>
    <dbReference type="NCBI Taxonomy" id="68223"/>
    <lineage>
        <taxon>Bacteria</taxon>
        <taxon>Bacillati</taxon>
        <taxon>Actinomycetota</taxon>
        <taxon>Actinomycetes</taxon>
        <taxon>Kitasatosporales</taxon>
        <taxon>Streptomycetaceae</taxon>
        <taxon>Streptomyces</taxon>
    </lineage>
</organism>
<name>A0A0F4IUW3_9ACTN</name>
<accession>A0A0F4IUW3</accession>
<feature type="compositionally biased region" description="Basic and acidic residues" evidence="1">
    <location>
        <begin position="253"/>
        <end position="263"/>
    </location>
</feature>
<dbReference type="EMBL" id="JZWV01001022">
    <property type="protein sequence ID" value="KJY25807.1"/>
    <property type="molecule type" value="Genomic_DNA"/>
</dbReference>
<protein>
    <submittedName>
        <fullName evidence="2">Uncharacterized protein</fullName>
    </submittedName>
</protein>
<evidence type="ECO:0000313" key="3">
    <source>
        <dbReference type="Proteomes" id="UP000033551"/>
    </source>
</evidence>
<gene>
    <name evidence="2" type="ORF">VR44_31575</name>
</gene>
<feature type="region of interest" description="Disordered" evidence="1">
    <location>
        <begin position="238"/>
        <end position="263"/>
    </location>
</feature>
<proteinExistence type="predicted"/>
<keyword evidence="3" id="KW-1185">Reference proteome</keyword>
<dbReference type="AlphaFoldDB" id="A0A0F4IUW3"/>
<dbReference type="Proteomes" id="UP000033551">
    <property type="component" value="Unassembled WGS sequence"/>
</dbReference>
<evidence type="ECO:0000256" key="1">
    <source>
        <dbReference type="SAM" id="MobiDB-lite"/>
    </source>
</evidence>
<dbReference type="PATRIC" id="fig|68223.7.peg.2811"/>
<sequence length="263" mass="28501">MTDRHAQGSGPRARCVGGSGEVRSDVLSSLFSRGAGRDPRHLGELAVELGIPVADLLVVAGRPVPAELLPPGRDAKVMKQFAHRVSHCDHSQLAALVDFTGSLPRPAAPEPFVEPRWPGKNRPPETRLAALLCALLRNRGFGIGELPFLGLSLSTLRSMVWRCDPSPHRQQQLAALAGPLGWTLPDLFAVAGEPYPEGLRPVVHCHHLGQLFTAAVPLTTAQLIETAREADRLSLREDRGTWQPVSEGFAEQCPDRSEELPTK</sequence>
<reference evidence="2 3" key="1">
    <citation type="submission" date="2015-02" db="EMBL/GenBank/DDBJ databases">
        <authorList>
            <person name="Ju K.-S."/>
            <person name="Doroghazi J.R."/>
            <person name="Metcalf W."/>
        </authorList>
    </citation>
    <scope>NUCLEOTIDE SEQUENCE [LARGE SCALE GENOMIC DNA]</scope>
    <source>
        <strain evidence="2 3">NRRL ISP-5550</strain>
    </source>
</reference>
<comment type="caution">
    <text evidence="2">The sequence shown here is derived from an EMBL/GenBank/DDBJ whole genome shotgun (WGS) entry which is preliminary data.</text>
</comment>
<evidence type="ECO:0000313" key="2">
    <source>
        <dbReference type="EMBL" id="KJY25807.1"/>
    </source>
</evidence>